<dbReference type="PANTHER" id="PTHR45090:SF3">
    <property type="entry name" value="OS09G0368800 PROTEIN"/>
    <property type="match status" value="1"/>
</dbReference>
<reference evidence="2 3" key="1">
    <citation type="submission" date="2024-04" db="EMBL/GenBank/DDBJ databases">
        <authorList>
            <person name="Fracassetti M."/>
        </authorList>
    </citation>
    <scope>NUCLEOTIDE SEQUENCE [LARGE SCALE GENOMIC DNA]</scope>
</reference>
<sequence>MELSLQFNTHLFQKTGPIQQTQKVTFLPNRLNSIFSCRATMTNNNTSRKSNLYQVLSLSSESDVGPEEIKKAYRKLARQYHPDVRPASGKEESTRRFLEIREAYETLSDPATRLAYDYELSNVNSVGRLRRSEGWSSSSSRAVWQMQLHGLKERSRLRMERKSCSS</sequence>
<dbReference type="PRINTS" id="PR00625">
    <property type="entry name" value="JDOMAIN"/>
</dbReference>
<name>A0AAV2E350_9ROSI</name>
<dbReference type="GO" id="GO:0009507">
    <property type="term" value="C:chloroplast"/>
    <property type="evidence" value="ECO:0007669"/>
    <property type="project" value="TreeGrafter"/>
</dbReference>
<organism evidence="2 3">
    <name type="scientific">Linum trigynum</name>
    <dbReference type="NCBI Taxonomy" id="586398"/>
    <lineage>
        <taxon>Eukaryota</taxon>
        <taxon>Viridiplantae</taxon>
        <taxon>Streptophyta</taxon>
        <taxon>Embryophyta</taxon>
        <taxon>Tracheophyta</taxon>
        <taxon>Spermatophyta</taxon>
        <taxon>Magnoliopsida</taxon>
        <taxon>eudicotyledons</taxon>
        <taxon>Gunneridae</taxon>
        <taxon>Pentapetalae</taxon>
        <taxon>rosids</taxon>
        <taxon>fabids</taxon>
        <taxon>Malpighiales</taxon>
        <taxon>Linaceae</taxon>
        <taxon>Linum</taxon>
    </lineage>
</organism>
<dbReference type="Pfam" id="PF00226">
    <property type="entry name" value="DnaJ"/>
    <property type="match status" value="1"/>
</dbReference>
<gene>
    <name evidence="2" type="ORF">LTRI10_LOCUS21770</name>
</gene>
<dbReference type="PROSITE" id="PS50076">
    <property type="entry name" value="DNAJ_2"/>
    <property type="match status" value="1"/>
</dbReference>
<accession>A0AAV2E350</accession>
<evidence type="ECO:0000313" key="2">
    <source>
        <dbReference type="EMBL" id="CAL1380316.1"/>
    </source>
</evidence>
<dbReference type="Gene3D" id="1.10.287.110">
    <property type="entry name" value="DnaJ domain"/>
    <property type="match status" value="1"/>
</dbReference>
<dbReference type="InterPro" id="IPR053232">
    <property type="entry name" value="DnaJ_C/III_chloroplastic"/>
</dbReference>
<feature type="domain" description="J" evidence="1">
    <location>
        <begin position="51"/>
        <end position="120"/>
    </location>
</feature>
<proteinExistence type="predicted"/>
<dbReference type="Proteomes" id="UP001497516">
    <property type="component" value="Chromosome 4"/>
</dbReference>
<dbReference type="SUPFAM" id="SSF46565">
    <property type="entry name" value="Chaperone J-domain"/>
    <property type="match status" value="1"/>
</dbReference>
<keyword evidence="3" id="KW-1185">Reference proteome</keyword>
<evidence type="ECO:0000313" key="3">
    <source>
        <dbReference type="Proteomes" id="UP001497516"/>
    </source>
</evidence>
<dbReference type="EMBL" id="OZ034817">
    <property type="protein sequence ID" value="CAL1380316.1"/>
    <property type="molecule type" value="Genomic_DNA"/>
</dbReference>
<evidence type="ECO:0000259" key="1">
    <source>
        <dbReference type="PROSITE" id="PS50076"/>
    </source>
</evidence>
<dbReference type="InterPro" id="IPR036869">
    <property type="entry name" value="J_dom_sf"/>
</dbReference>
<dbReference type="PANTHER" id="PTHR45090">
    <property type="entry name" value="CHAPERONE PROTEIN DNAJ 20 CHLOROPLASTIC"/>
    <property type="match status" value="1"/>
</dbReference>
<protein>
    <recommendedName>
        <fullName evidence="1">J domain-containing protein</fullName>
    </recommendedName>
</protein>
<dbReference type="InterPro" id="IPR001623">
    <property type="entry name" value="DnaJ_domain"/>
</dbReference>
<dbReference type="SMART" id="SM00271">
    <property type="entry name" value="DnaJ"/>
    <property type="match status" value="1"/>
</dbReference>
<dbReference type="CDD" id="cd06257">
    <property type="entry name" value="DnaJ"/>
    <property type="match status" value="1"/>
</dbReference>
<dbReference type="AlphaFoldDB" id="A0AAV2E350"/>